<dbReference type="Pfam" id="PF08241">
    <property type="entry name" value="Methyltransf_11"/>
    <property type="match status" value="1"/>
</dbReference>
<dbReference type="SUPFAM" id="SSF53335">
    <property type="entry name" value="S-adenosyl-L-methionine-dependent methyltransferases"/>
    <property type="match status" value="1"/>
</dbReference>
<evidence type="ECO:0000313" key="2">
    <source>
        <dbReference type="EMBL" id="HIQ70063.1"/>
    </source>
</evidence>
<evidence type="ECO:0000313" key="3">
    <source>
        <dbReference type="Proteomes" id="UP000886874"/>
    </source>
</evidence>
<dbReference type="GO" id="GO:0008757">
    <property type="term" value="F:S-adenosylmethionine-dependent methyltransferase activity"/>
    <property type="evidence" value="ECO:0007669"/>
    <property type="project" value="InterPro"/>
</dbReference>
<dbReference type="EMBL" id="DVFN01000099">
    <property type="protein sequence ID" value="HIQ70063.1"/>
    <property type="molecule type" value="Genomic_DNA"/>
</dbReference>
<dbReference type="AlphaFoldDB" id="A0A9D0Z8Y7"/>
<keyword evidence="2" id="KW-0808">Transferase</keyword>
<dbReference type="GO" id="GO:0032259">
    <property type="term" value="P:methylation"/>
    <property type="evidence" value="ECO:0007669"/>
    <property type="project" value="UniProtKB-KW"/>
</dbReference>
<reference evidence="2" key="1">
    <citation type="submission" date="2020-10" db="EMBL/GenBank/DDBJ databases">
        <authorList>
            <person name="Gilroy R."/>
        </authorList>
    </citation>
    <scope>NUCLEOTIDE SEQUENCE</scope>
    <source>
        <strain evidence="2">ChiSjej2B20-13462</strain>
    </source>
</reference>
<gene>
    <name evidence="2" type="ORF">IAA67_07025</name>
</gene>
<name>A0A9D0Z8Y7_9FIRM</name>
<dbReference type="Proteomes" id="UP000886874">
    <property type="component" value="Unassembled WGS sequence"/>
</dbReference>
<protein>
    <submittedName>
        <fullName evidence="2">Class I SAM-dependent methyltransferase</fullName>
    </submittedName>
</protein>
<sequence length="129" mass="14563">MFSRHYFDVPLEAHSFDAAVSVESLHHFTLEEKIPLYRNVCQGLVPGGFLILTDYFAQSEAEEAHFRQALLREKAAQGLSDSTLYHFDTPLTVEHEMQALREGGFSRLELLGRWGATCTIRAYSGRGSL</sequence>
<accession>A0A9D0Z8Y7</accession>
<evidence type="ECO:0000259" key="1">
    <source>
        <dbReference type="Pfam" id="PF08241"/>
    </source>
</evidence>
<dbReference type="InterPro" id="IPR029063">
    <property type="entry name" value="SAM-dependent_MTases_sf"/>
</dbReference>
<organism evidence="2 3">
    <name type="scientific">Candidatus Avoscillospira stercorigallinarum</name>
    <dbReference type="NCBI Taxonomy" id="2840708"/>
    <lineage>
        <taxon>Bacteria</taxon>
        <taxon>Bacillati</taxon>
        <taxon>Bacillota</taxon>
        <taxon>Clostridia</taxon>
        <taxon>Eubacteriales</taxon>
        <taxon>Oscillospiraceae</taxon>
        <taxon>Oscillospiraceae incertae sedis</taxon>
        <taxon>Candidatus Avoscillospira</taxon>
    </lineage>
</organism>
<proteinExistence type="predicted"/>
<keyword evidence="2" id="KW-0489">Methyltransferase</keyword>
<dbReference type="InterPro" id="IPR013216">
    <property type="entry name" value="Methyltransf_11"/>
</dbReference>
<feature type="domain" description="Methyltransferase type 11" evidence="1">
    <location>
        <begin position="7"/>
        <end position="52"/>
    </location>
</feature>
<reference evidence="2" key="2">
    <citation type="journal article" date="2021" name="PeerJ">
        <title>Extensive microbial diversity within the chicken gut microbiome revealed by metagenomics and culture.</title>
        <authorList>
            <person name="Gilroy R."/>
            <person name="Ravi A."/>
            <person name="Getino M."/>
            <person name="Pursley I."/>
            <person name="Horton D.L."/>
            <person name="Alikhan N.F."/>
            <person name="Baker D."/>
            <person name="Gharbi K."/>
            <person name="Hall N."/>
            <person name="Watson M."/>
            <person name="Adriaenssens E.M."/>
            <person name="Foster-Nyarko E."/>
            <person name="Jarju S."/>
            <person name="Secka A."/>
            <person name="Antonio M."/>
            <person name="Oren A."/>
            <person name="Chaudhuri R.R."/>
            <person name="La Ragione R."/>
            <person name="Hildebrand F."/>
            <person name="Pallen M.J."/>
        </authorList>
    </citation>
    <scope>NUCLEOTIDE SEQUENCE</scope>
    <source>
        <strain evidence="2">ChiSjej2B20-13462</strain>
    </source>
</reference>
<comment type="caution">
    <text evidence="2">The sequence shown here is derived from an EMBL/GenBank/DDBJ whole genome shotgun (WGS) entry which is preliminary data.</text>
</comment>
<dbReference type="Gene3D" id="3.40.50.150">
    <property type="entry name" value="Vaccinia Virus protein VP39"/>
    <property type="match status" value="1"/>
</dbReference>